<evidence type="ECO:0000256" key="3">
    <source>
        <dbReference type="SAM" id="SignalP"/>
    </source>
</evidence>
<dbReference type="EMBL" id="JAAVUP010000010">
    <property type="protein sequence ID" value="NKE19479.1"/>
    <property type="molecule type" value="Genomic_DNA"/>
</dbReference>
<reference evidence="5 6" key="1">
    <citation type="submission" date="2020-02" db="EMBL/GenBank/DDBJ databases">
        <authorList>
            <person name="Sun Q."/>
            <person name="Inoue M."/>
        </authorList>
    </citation>
    <scope>NUCLEOTIDE SEQUENCE [LARGE SCALE GENOMIC DNA]</scope>
    <source>
        <strain evidence="5 6">KCTC 22478</strain>
    </source>
</reference>
<keyword evidence="1 3" id="KW-0732">Signal</keyword>
<dbReference type="InterPro" id="IPR008397">
    <property type="entry name" value="Alginate_lyase_dom"/>
</dbReference>
<evidence type="ECO:0000256" key="2">
    <source>
        <dbReference type="ARBA" id="ARBA00023239"/>
    </source>
</evidence>
<dbReference type="Gene3D" id="1.50.10.100">
    <property type="entry name" value="Chondroitin AC/alginate lyase"/>
    <property type="match status" value="1"/>
</dbReference>
<dbReference type="InterPro" id="IPR008929">
    <property type="entry name" value="Chondroitin_lyas"/>
</dbReference>
<evidence type="ECO:0000313" key="6">
    <source>
        <dbReference type="Proteomes" id="UP000746741"/>
    </source>
</evidence>
<protein>
    <recommendedName>
        <fullName evidence="4">Alginate lyase domain-containing protein</fullName>
    </recommendedName>
</protein>
<gene>
    <name evidence="5" type="ORF">GWK15_21160</name>
</gene>
<dbReference type="SUPFAM" id="SSF48230">
    <property type="entry name" value="Chondroitin AC/alginate lyase"/>
    <property type="match status" value="1"/>
</dbReference>
<proteinExistence type="predicted"/>
<keyword evidence="6" id="KW-1185">Reference proteome</keyword>
<name>A0ABX1EP64_9PROT</name>
<evidence type="ECO:0000313" key="5">
    <source>
        <dbReference type="EMBL" id="NKE19479.1"/>
    </source>
</evidence>
<evidence type="ECO:0000259" key="4">
    <source>
        <dbReference type="Pfam" id="PF05426"/>
    </source>
</evidence>
<comment type="caution">
    <text evidence="5">The sequence shown here is derived from an EMBL/GenBank/DDBJ whole genome shotgun (WGS) entry which is preliminary data.</text>
</comment>
<dbReference type="Proteomes" id="UP000746741">
    <property type="component" value="Unassembled WGS sequence"/>
</dbReference>
<sequence length="371" mass="39089">MNRRTLLAATLLPLPGIAGATTRLAAPFDVAAIRAAAARPARTRACTAPPAPVTTLQSEPFYTDARFSVPDPARLAADTAATRPLRLFLDAAQRGAEDWLRAAPPDAAACGLDALDAWAQAGALLGAFNRQAGYHRKWTLAGAASAFLAIRDAPGLDPAATARVAAWLAAVARRVQPDYDRIPPAGAMAHSSLNNHATWAGFAVAAAGAAAGDRALLDWGVARLALTLDQIDAAGALPQERARGRMALHYHLFALQALAPLLRLAEANGHVLSRQQDAALARLVALVAASIADPGRMGALAGVPQGHLTEDPRFDETTRYARDAHGLEVLQGRRADPALEPLLAPRRPFRQSWMGGDVTLLWGPRQPPSAR</sequence>
<accession>A0ABX1EP64</accession>
<keyword evidence="2" id="KW-0456">Lyase</keyword>
<feature type="signal peptide" evidence="3">
    <location>
        <begin position="1"/>
        <end position="20"/>
    </location>
</feature>
<feature type="chain" id="PRO_5046796536" description="Alginate lyase domain-containing protein" evidence="3">
    <location>
        <begin position="21"/>
        <end position="371"/>
    </location>
</feature>
<feature type="domain" description="Alginate lyase" evidence="4">
    <location>
        <begin position="71"/>
        <end position="295"/>
    </location>
</feature>
<dbReference type="Pfam" id="PF05426">
    <property type="entry name" value="Alginate_lyase"/>
    <property type="match status" value="1"/>
</dbReference>
<evidence type="ECO:0000256" key="1">
    <source>
        <dbReference type="ARBA" id="ARBA00022729"/>
    </source>
</evidence>
<dbReference type="RefSeq" id="WP_168043385.1">
    <property type="nucleotide sequence ID" value="NZ_JAAVUP010000010.1"/>
</dbReference>
<organism evidence="5 6">
    <name type="scientific">Neoroseomonas oryzicola</name>
    <dbReference type="NCBI Taxonomy" id="535904"/>
    <lineage>
        <taxon>Bacteria</taxon>
        <taxon>Pseudomonadati</taxon>
        <taxon>Pseudomonadota</taxon>
        <taxon>Alphaproteobacteria</taxon>
        <taxon>Acetobacterales</taxon>
        <taxon>Acetobacteraceae</taxon>
        <taxon>Neoroseomonas</taxon>
    </lineage>
</organism>